<sequence>MKCWLSGIKPGGSKCTAEAAARFPMHTAGVKLQARVSSLCRDGAGVELTDNSTGQPKGIKEILISEKLAVKEVPQDEKNFPNKSADRVGNERNVNFQIEQELSVFQPSNSDLAVSL</sequence>
<protein>
    <submittedName>
        <fullName evidence="1">Tudor domain containing 1</fullName>
    </submittedName>
</protein>
<evidence type="ECO:0000313" key="1">
    <source>
        <dbReference type="EMBL" id="LAC37564.1"/>
    </source>
</evidence>
<organism evidence="1">
    <name type="scientific">Hypotaenidia okinawae</name>
    <dbReference type="NCBI Taxonomy" id="2861861"/>
    <lineage>
        <taxon>Eukaryota</taxon>
        <taxon>Metazoa</taxon>
        <taxon>Chordata</taxon>
        <taxon>Craniata</taxon>
        <taxon>Vertebrata</taxon>
        <taxon>Euteleostomi</taxon>
        <taxon>Archelosauria</taxon>
        <taxon>Archosauria</taxon>
        <taxon>Dinosauria</taxon>
        <taxon>Saurischia</taxon>
        <taxon>Theropoda</taxon>
        <taxon>Coelurosauria</taxon>
        <taxon>Aves</taxon>
        <taxon>Neognathae</taxon>
        <taxon>Neoaves</taxon>
        <taxon>Gruiformes</taxon>
        <taxon>Rallidae</taxon>
        <taxon>Hypotaenidia</taxon>
    </lineage>
</organism>
<accession>A0A6G1RF00</accession>
<name>A0A6G1RF00_9GRUI</name>
<dbReference type="EMBL" id="ICPP01004920">
    <property type="protein sequence ID" value="LAC37564.1"/>
    <property type="molecule type" value="Transcribed_RNA"/>
</dbReference>
<proteinExistence type="predicted"/>
<reference evidence="1" key="2">
    <citation type="submission" date="2020-03" db="EMBL/GenBank/DDBJ databases">
        <authorList>
            <consortium name="Environmental Genome Science Research Promotion Project"/>
            <person name="Nakajima N."/>
            <person name="Onuma M."/>
            <person name="Endoh D."/>
        </authorList>
    </citation>
    <scope>NUCLEOTIDE SEQUENCE</scope>
</reference>
<reference evidence="1" key="1">
    <citation type="submission" date="2020-03" db="EMBL/GenBank/DDBJ databases">
        <title>Okinawa Rail whole genome shotgun sequence.</title>
        <authorList>
            <person name="Nakajima N."/>
            <person name="Onuma M."/>
            <person name="Endoh D."/>
        </authorList>
    </citation>
    <scope>NUCLEOTIDE SEQUENCE</scope>
</reference>
<dbReference type="Gene3D" id="2.40.50.90">
    <property type="match status" value="1"/>
</dbReference>
<dbReference type="InterPro" id="IPR035437">
    <property type="entry name" value="SNase_OB-fold_sf"/>
</dbReference>
<dbReference type="AlphaFoldDB" id="A0A6G1RF00"/>